<feature type="region of interest" description="Disordered" evidence="1">
    <location>
        <begin position="45"/>
        <end position="81"/>
    </location>
</feature>
<feature type="region of interest" description="Disordered" evidence="1">
    <location>
        <begin position="176"/>
        <end position="197"/>
    </location>
</feature>
<gene>
    <name evidence="2" type="ORF">PR048_021929</name>
</gene>
<protein>
    <submittedName>
        <fullName evidence="2">Uncharacterized protein</fullName>
    </submittedName>
</protein>
<name>A0ABQ9GZK0_9NEOP</name>
<sequence length="588" mass="64181">MVTGFQYGGWVTSTKVVVTYQDGGMGMDEIIEIGNNSGGRPMMQCMHQRKESPRTRRFAEPKEWDGPARPRSRSEGSDTGDTNRALFRRAWREHCFALSRTVALGIEETVLSFLSDVRQTADAKKREIIEIRATHNIERVSEEIWAALNSEVLRTDGGTETPEKILPTSCTIPTCEKSGSEPAGNRTPGSPRWKASSLATTAPRPLCATGVRELNSCFTSVVHLKPRASWGLTLSEERTPRRVLLAAGGTCTCRGVNEPVVGVARGEEGQDGFGLVGFGGPGGGRCLAARHPDSVRSPRPQSLSCLRDYYYRAAAAVAALLFCPYTRTSLLPPLSKTRAWNEGLRVQHVFLYLRRIKSKDYSPPTKAKRARFPAAGFSHLGIVPHDAAGRRGFLGGLPFPPPLHYSAAPYSPRSTLAGSQDLDVKTAQISSLTRSLNSRHFLDPIGLSTVLSLETCEIRRYDGNTARLARRSGEALGVRVSIARIAPSLLDLGRGGRFRLTKQTGTEPHRGTSGFEPTADIFLSACLVIYRVCLAPRVKLPTSQCNNMETTGKIRSHRSCLPVGTPTLHPLSRATCPAVKNPDHFSHT</sequence>
<comment type="caution">
    <text evidence="2">The sequence shown here is derived from an EMBL/GenBank/DDBJ whole genome shotgun (WGS) entry which is preliminary data.</text>
</comment>
<dbReference type="EMBL" id="JARBHB010000008">
    <property type="protein sequence ID" value="KAJ8877474.1"/>
    <property type="molecule type" value="Genomic_DNA"/>
</dbReference>
<feature type="compositionally biased region" description="Basic and acidic residues" evidence="1">
    <location>
        <begin position="48"/>
        <end position="76"/>
    </location>
</feature>
<proteinExistence type="predicted"/>
<reference evidence="2 3" key="1">
    <citation type="submission" date="2023-02" db="EMBL/GenBank/DDBJ databases">
        <title>LHISI_Scaffold_Assembly.</title>
        <authorList>
            <person name="Stuart O.P."/>
            <person name="Cleave R."/>
            <person name="Magrath M.J.L."/>
            <person name="Mikheyev A.S."/>
        </authorList>
    </citation>
    <scope>NUCLEOTIDE SEQUENCE [LARGE SCALE GENOMIC DNA]</scope>
    <source>
        <strain evidence="2">Daus_M_001</strain>
        <tissue evidence="2">Leg muscle</tissue>
    </source>
</reference>
<dbReference type="Proteomes" id="UP001159363">
    <property type="component" value="Chromosome 7"/>
</dbReference>
<accession>A0ABQ9GZK0</accession>
<evidence type="ECO:0000313" key="2">
    <source>
        <dbReference type="EMBL" id="KAJ8877474.1"/>
    </source>
</evidence>
<keyword evidence="3" id="KW-1185">Reference proteome</keyword>
<evidence type="ECO:0000256" key="1">
    <source>
        <dbReference type="SAM" id="MobiDB-lite"/>
    </source>
</evidence>
<evidence type="ECO:0000313" key="3">
    <source>
        <dbReference type="Proteomes" id="UP001159363"/>
    </source>
</evidence>
<organism evidence="2 3">
    <name type="scientific">Dryococelus australis</name>
    <dbReference type="NCBI Taxonomy" id="614101"/>
    <lineage>
        <taxon>Eukaryota</taxon>
        <taxon>Metazoa</taxon>
        <taxon>Ecdysozoa</taxon>
        <taxon>Arthropoda</taxon>
        <taxon>Hexapoda</taxon>
        <taxon>Insecta</taxon>
        <taxon>Pterygota</taxon>
        <taxon>Neoptera</taxon>
        <taxon>Polyneoptera</taxon>
        <taxon>Phasmatodea</taxon>
        <taxon>Verophasmatodea</taxon>
        <taxon>Anareolatae</taxon>
        <taxon>Phasmatidae</taxon>
        <taxon>Eurycanthinae</taxon>
        <taxon>Dryococelus</taxon>
    </lineage>
</organism>